<dbReference type="InterPro" id="IPR011013">
    <property type="entry name" value="Gal_mutarotase_sf_dom"/>
</dbReference>
<dbReference type="EC" id="3.2.1.177" evidence="8"/>
<evidence type="ECO:0000259" key="6">
    <source>
        <dbReference type="Pfam" id="PF13802"/>
    </source>
</evidence>
<dbReference type="PANTHER" id="PTHR43053">
    <property type="entry name" value="GLYCOSIDASE FAMILY 31"/>
    <property type="match status" value="1"/>
</dbReference>
<sequence length="762" mass="85039">MKFTDGAWLVRPGYKPHYSAEVHHVERDGDVLVLTVPTRPIRHRGDTLQGPLLSVRLASPLAGVIHVTVEHYTGQQDHGPVIDLEALPAPEVDVSTGPDFATLRSGDIVAKVGTKGDWGLSFERANGEVITRTGWRGMGYVEAEGDTAYMHEQLDLGVGENVYGLGERFTAFVKNGQVVENWNKDGGTGSEQAYKCVPFYMTNRGYGVLVKDTGPVSFEVASERVSRVQFSVPGERLEYYVIAGPTPKEVLHKLTALTGRPALPPAWSFGLWLTTSFTTDYDEKTVNSFIEGMKERNLPLHVFHFDCFWMREFAWCDFKWDPRTFPDPRGQLQRLHEKGLKVSVWINPYIGQASRLFREGVEGGYFLKKANGDVWQTDLWQPGMAIVDFTNPAATSWYLGYLRELLDMGVDCFKTDFGERIPTDVVYHDGSDPVRMHNHYAYIYNKAVFELLQEVRGDGEAVLYARAAHTGGQKFPVHWGGDCNSTYESMAESLRGGLSLGACGFGYWSHDIGGFEGKPAADIYKRWIAFGLLSSHSRMHGSSSYRVPWVYDDEACDVLRHFTSWKCRLMPYLWRVAHEAHETGVPMMRAMVLEFPEDPGCDTLDRQYMLGDRVLVAPVLTESGETTYYLPPGRWVNLFSGEVHEGGWHRGKYDFLNLPIYVKAGTVLPLGASETDVEYDYAEGVELAVFGLGVGERTETVIPAAGDRGMTRISVENQDGNLLFRLAGHVPAKWSVRLLPNLSAKAAPAGANECSVLAPTDW</sequence>
<dbReference type="InterPro" id="IPR017853">
    <property type="entry name" value="GH"/>
</dbReference>
<dbReference type="Gene3D" id="2.60.40.1180">
    <property type="entry name" value="Golgi alpha-mannosidase II"/>
    <property type="match status" value="2"/>
</dbReference>
<dbReference type="EMBL" id="CP139781">
    <property type="protein sequence ID" value="WRQ87658.1"/>
    <property type="molecule type" value="Genomic_DNA"/>
</dbReference>
<evidence type="ECO:0000256" key="4">
    <source>
        <dbReference type="RuleBase" id="RU361185"/>
    </source>
</evidence>
<evidence type="ECO:0000313" key="9">
    <source>
        <dbReference type="Proteomes" id="UP000738431"/>
    </source>
</evidence>
<evidence type="ECO:0000259" key="5">
    <source>
        <dbReference type="Pfam" id="PF01055"/>
    </source>
</evidence>
<evidence type="ECO:0000256" key="1">
    <source>
        <dbReference type="ARBA" id="ARBA00007806"/>
    </source>
</evidence>
<comment type="similarity">
    <text evidence="1 4">Belongs to the glycosyl hydrolase 31 family.</text>
</comment>
<dbReference type="Gene3D" id="3.20.20.80">
    <property type="entry name" value="Glycosidases"/>
    <property type="match status" value="1"/>
</dbReference>
<dbReference type="InterPro" id="IPR013780">
    <property type="entry name" value="Glyco_hydro_b"/>
</dbReference>
<feature type="domain" description="Glycoside hydrolase family 31 N-terminal" evidence="6">
    <location>
        <begin position="58"/>
        <end position="219"/>
    </location>
</feature>
<protein>
    <submittedName>
        <fullName evidence="8">Alpha-xylosidase</fullName>
        <ecNumber evidence="8">3.2.1.177</ecNumber>
    </submittedName>
</protein>
<evidence type="ECO:0000256" key="3">
    <source>
        <dbReference type="ARBA" id="ARBA00023295"/>
    </source>
</evidence>
<organism evidence="8 9">
    <name type="scientific">Actomonas aquatica</name>
    <dbReference type="NCBI Taxonomy" id="2866162"/>
    <lineage>
        <taxon>Bacteria</taxon>
        <taxon>Pseudomonadati</taxon>
        <taxon>Verrucomicrobiota</taxon>
        <taxon>Opitutia</taxon>
        <taxon>Opitutales</taxon>
        <taxon>Opitutaceae</taxon>
        <taxon>Actomonas</taxon>
    </lineage>
</organism>
<keyword evidence="3 4" id="KW-0326">Glycosidase</keyword>
<dbReference type="CDD" id="cd06593">
    <property type="entry name" value="GH31_xylosidase_YicI"/>
    <property type="match status" value="1"/>
</dbReference>
<dbReference type="InterPro" id="IPR025887">
    <property type="entry name" value="Glyco_hydro_31_N_dom"/>
</dbReference>
<dbReference type="Gene3D" id="2.60.40.1760">
    <property type="entry name" value="glycosyl hydrolase (family 31)"/>
    <property type="match status" value="1"/>
</dbReference>
<proteinExistence type="inferred from homology"/>
<dbReference type="Pfam" id="PF21365">
    <property type="entry name" value="Glyco_hydro_31_3rd"/>
    <property type="match status" value="1"/>
</dbReference>
<dbReference type="GO" id="GO:0061634">
    <property type="term" value="F:alpha-D-xyloside xylohydrolase"/>
    <property type="evidence" value="ECO:0007669"/>
    <property type="project" value="UniProtKB-EC"/>
</dbReference>
<name>A0ABZ1C7G4_9BACT</name>
<dbReference type="Pfam" id="PF13802">
    <property type="entry name" value="Gal_mutarotas_2"/>
    <property type="match status" value="1"/>
</dbReference>
<dbReference type="SUPFAM" id="SSF51011">
    <property type="entry name" value="Glycosyl hydrolase domain"/>
    <property type="match status" value="1"/>
</dbReference>
<dbReference type="PANTHER" id="PTHR43053:SF4">
    <property type="entry name" value="MYOGENESIS-REGULATING GLYCOSIDASE"/>
    <property type="match status" value="1"/>
</dbReference>
<dbReference type="InterPro" id="IPR050985">
    <property type="entry name" value="Alpha-glycosidase_related"/>
</dbReference>
<dbReference type="SUPFAM" id="SSF117125">
    <property type="entry name" value="Putative glucosidase YicI, C-terminal domain"/>
    <property type="match status" value="1"/>
</dbReference>
<dbReference type="Proteomes" id="UP000738431">
    <property type="component" value="Chromosome"/>
</dbReference>
<keyword evidence="9" id="KW-1185">Reference proteome</keyword>
<dbReference type="NCBIfam" id="NF007940">
    <property type="entry name" value="PRK10658.1"/>
    <property type="match status" value="1"/>
</dbReference>
<feature type="domain" description="Glycosyl hydrolase family 31 C-terminal" evidence="7">
    <location>
        <begin position="584"/>
        <end position="668"/>
    </location>
</feature>
<dbReference type="SUPFAM" id="SSF51445">
    <property type="entry name" value="(Trans)glycosidases"/>
    <property type="match status" value="1"/>
</dbReference>
<dbReference type="Pfam" id="PF01055">
    <property type="entry name" value="Glyco_hydro_31_2nd"/>
    <property type="match status" value="1"/>
</dbReference>
<evidence type="ECO:0000259" key="7">
    <source>
        <dbReference type="Pfam" id="PF21365"/>
    </source>
</evidence>
<evidence type="ECO:0000313" key="8">
    <source>
        <dbReference type="EMBL" id="WRQ87658.1"/>
    </source>
</evidence>
<dbReference type="InterPro" id="IPR048395">
    <property type="entry name" value="Glyco_hydro_31_C"/>
</dbReference>
<dbReference type="CDD" id="cd14752">
    <property type="entry name" value="GH31_N"/>
    <property type="match status" value="1"/>
</dbReference>
<accession>A0ABZ1C7G4</accession>
<reference evidence="8 9" key="1">
    <citation type="submission" date="2023-12" db="EMBL/GenBank/DDBJ databases">
        <title>Description of an unclassified Opitutus bacterium of Verrucomicrobiota.</title>
        <authorList>
            <person name="Zhang D.-F."/>
        </authorList>
    </citation>
    <scope>NUCLEOTIDE SEQUENCE [LARGE SCALE GENOMIC DNA]</scope>
    <source>
        <strain evidence="8 9">WL0086</strain>
    </source>
</reference>
<feature type="domain" description="Glycoside hydrolase family 31 TIM barrel" evidence="5">
    <location>
        <begin position="261"/>
        <end position="574"/>
    </location>
</feature>
<keyword evidence="2 4" id="KW-0378">Hydrolase</keyword>
<dbReference type="InterPro" id="IPR000322">
    <property type="entry name" value="Glyco_hydro_31_TIM"/>
</dbReference>
<dbReference type="SUPFAM" id="SSF74650">
    <property type="entry name" value="Galactose mutarotase-like"/>
    <property type="match status" value="1"/>
</dbReference>
<evidence type="ECO:0000256" key="2">
    <source>
        <dbReference type="ARBA" id="ARBA00022801"/>
    </source>
</evidence>
<dbReference type="RefSeq" id="WP_221030184.1">
    <property type="nucleotide sequence ID" value="NZ_CP139781.1"/>
</dbReference>
<gene>
    <name evidence="8" type="primary">yicI</name>
    <name evidence="8" type="ORF">K1X11_022825</name>
</gene>